<dbReference type="Pfam" id="PF00903">
    <property type="entry name" value="Glyoxalase"/>
    <property type="match status" value="1"/>
</dbReference>
<dbReference type="RefSeq" id="WP_016925229.1">
    <property type="nucleotide sequence ID" value="NZ_KB235938.1"/>
</dbReference>
<feature type="domain" description="VOC" evidence="1">
    <location>
        <begin position="9"/>
        <end position="124"/>
    </location>
</feature>
<dbReference type="EMBL" id="AJTX02000008">
    <property type="protein sequence ID" value="KKI98468.1"/>
    <property type="molecule type" value="Genomic_DNA"/>
</dbReference>
<name>A0A0M2PUZ2_PROHO</name>
<dbReference type="OrthoDB" id="458060at2"/>
<protein>
    <recommendedName>
        <fullName evidence="1">VOC domain-containing protein</fullName>
    </recommendedName>
</protein>
<dbReference type="InterPro" id="IPR037523">
    <property type="entry name" value="VOC_core"/>
</dbReference>
<evidence type="ECO:0000313" key="3">
    <source>
        <dbReference type="Proteomes" id="UP000034681"/>
    </source>
</evidence>
<comment type="caution">
    <text evidence="2">The sequence shown here is derived from an EMBL/GenBank/DDBJ whole genome shotgun (WGS) entry which is preliminary data.</text>
</comment>
<evidence type="ECO:0000313" key="2">
    <source>
        <dbReference type="EMBL" id="KKI98468.1"/>
    </source>
</evidence>
<dbReference type="SUPFAM" id="SSF54593">
    <property type="entry name" value="Glyoxalase/Bleomycin resistance protein/Dihydroxybiphenyl dioxygenase"/>
    <property type="match status" value="1"/>
</dbReference>
<dbReference type="PROSITE" id="PS51819">
    <property type="entry name" value="VOC"/>
    <property type="match status" value="1"/>
</dbReference>
<organism evidence="2 3">
    <name type="scientific">Prochlorothrix hollandica PCC 9006 = CALU 1027</name>
    <dbReference type="NCBI Taxonomy" id="317619"/>
    <lineage>
        <taxon>Bacteria</taxon>
        <taxon>Bacillati</taxon>
        <taxon>Cyanobacteriota</taxon>
        <taxon>Cyanophyceae</taxon>
        <taxon>Prochlorotrichales</taxon>
        <taxon>Prochlorotrichaceae</taxon>
        <taxon>Prochlorothrix</taxon>
    </lineage>
</organism>
<dbReference type="AlphaFoldDB" id="A0A0M2PUZ2"/>
<dbReference type="InterPro" id="IPR029068">
    <property type="entry name" value="Glyas_Bleomycin-R_OHBP_Dase"/>
</dbReference>
<dbReference type="Proteomes" id="UP000034681">
    <property type="component" value="Unassembled WGS sequence"/>
</dbReference>
<evidence type="ECO:0000259" key="1">
    <source>
        <dbReference type="PROSITE" id="PS51819"/>
    </source>
</evidence>
<accession>A0A0M2PUZ2</accession>
<sequence>MRDQLPWLGSGFVAIAALDLEPLIQFYRRLWQQDPHPYEGDRYGEFHLGSLRLVLFRPQGSQGASFAPTPPGSLSICVTVRDLAAAIAHCQDLGLTVDPPLKASHGQEFQIRDPLGNRIIFYQPT</sequence>
<dbReference type="Gene3D" id="3.10.180.10">
    <property type="entry name" value="2,3-Dihydroxybiphenyl 1,2-Dioxygenase, domain 1"/>
    <property type="match status" value="1"/>
</dbReference>
<dbReference type="eggNOG" id="COG0346">
    <property type="taxonomic scope" value="Bacteria"/>
</dbReference>
<reference evidence="2" key="1">
    <citation type="submission" date="2012-04" db="EMBL/GenBank/DDBJ databases">
        <authorList>
            <person name="Borisov I.G."/>
            <person name="Ivanikova N.V."/>
            <person name="Pinevich A.V."/>
        </authorList>
    </citation>
    <scope>NUCLEOTIDE SEQUENCE</scope>
    <source>
        <strain evidence="2">CALU 1027</strain>
    </source>
</reference>
<keyword evidence="3" id="KW-1185">Reference proteome</keyword>
<gene>
    <name evidence="2" type="ORF">PROH_18775</name>
</gene>
<dbReference type="InterPro" id="IPR004360">
    <property type="entry name" value="Glyas_Fos-R_dOase_dom"/>
</dbReference>
<dbReference type="STRING" id="317619.GCA_000332315_02752"/>
<proteinExistence type="predicted"/>